<dbReference type="Pfam" id="PF02624">
    <property type="entry name" value="YcaO"/>
    <property type="match status" value="1"/>
</dbReference>
<dbReference type="InterPro" id="IPR027624">
    <property type="entry name" value="TOMM_cyclo_SagD"/>
</dbReference>
<keyword evidence="3" id="KW-1185">Reference proteome</keyword>
<evidence type="ECO:0000259" key="1">
    <source>
        <dbReference type="PROSITE" id="PS51664"/>
    </source>
</evidence>
<evidence type="ECO:0000313" key="3">
    <source>
        <dbReference type="Proteomes" id="UP001246372"/>
    </source>
</evidence>
<dbReference type="Gene3D" id="3.30.40.250">
    <property type="match status" value="1"/>
</dbReference>
<dbReference type="Proteomes" id="UP001246372">
    <property type="component" value="Unassembled WGS sequence"/>
</dbReference>
<reference evidence="2" key="1">
    <citation type="submission" date="2023-09" db="EMBL/GenBank/DDBJ databases">
        <title>Paucibacter sp. APW11 Genome sequencing and assembly.</title>
        <authorList>
            <person name="Kim I."/>
        </authorList>
    </citation>
    <scope>NUCLEOTIDE SEQUENCE</scope>
    <source>
        <strain evidence="2">APW11</strain>
    </source>
</reference>
<dbReference type="EMBL" id="JAVXZY010000004">
    <property type="protein sequence ID" value="MDT8999854.1"/>
    <property type="molecule type" value="Genomic_DNA"/>
</dbReference>
<dbReference type="PROSITE" id="PS51664">
    <property type="entry name" value="YCAO"/>
    <property type="match status" value="1"/>
</dbReference>
<sequence length="667" mass="74318">MSDALISPVSTRISAILHDGSSPTLLRHVRALLPSARTQALDASTLQCAAGDTLLVVFDWQHLPQALAVQDLALQRQARVLFLGLEPGSACFGPLVEPAAQSGCLACMQTWTYNNLRQDEHWSSSPTQAVTPGTPRLSSEPLSPAAVQVFERLLARSIDGIDDSSDTKQNLRGSTLRLQWDSLTSRRHRFIAHPDCEHCSTLPGDSATLAELCFQPRLKARAEDTRIANPRLSVSGLREHFVDHRSGLIKHVFQDISSQLMPLYAAEMPIVGASTTEVGYGRAESREKSEMVAMLEVLERFAGHSPRRTATTVRGSYAQLLGEFPGQVLDPQDFVLHEPWQQELPGYEMEPYSPELEYDWCWGYSMARRQAVLVPQQFAYYWLSNRPGRPINRFVYDSSSGCAMGACIEEAALYGLYEVLERDAYLSSWYGRFTPRQIRLGSIADERVQALIARSEAEGFEIHLFDMRLDVDLPLVWAMIVDPRQDAPVKSYCASGAHSSWEQAIFSALVEVTTSMGVYQRSMPAQRARAEAMFANSQLVQAMPDHVLLYSLPESYQRLQFLFGGEQVELAQCHSEPGERDLSAELLRKVQQTLRVAKDVIVVNQTFADMERHGLHCVKVLAPGLTPVTFGHQHRRVSLERLNAAARARALPALSAAQINPDPHNFP</sequence>
<name>A0ABU3PBD9_9BURK</name>
<dbReference type="PANTHER" id="PTHR37809:SF1">
    <property type="entry name" value="RIBOSOMAL PROTEIN S12 METHYLTHIOTRANSFERASE ACCESSORY FACTOR YCAO"/>
    <property type="match status" value="1"/>
</dbReference>
<dbReference type="NCBIfam" id="TIGR03604">
    <property type="entry name" value="TOMM_cyclo_SagD"/>
    <property type="match status" value="1"/>
</dbReference>
<proteinExistence type="predicted"/>
<dbReference type="PANTHER" id="PTHR37809">
    <property type="entry name" value="RIBOSOMAL PROTEIN S12 METHYLTHIOTRANSFERASE ACCESSORY FACTOR YCAO"/>
    <property type="match status" value="1"/>
</dbReference>
<dbReference type="Gene3D" id="3.40.50.720">
    <property type="entry name" value="NAD(P)-binding Rossmann-like Domain"/>
    <property type="match status" value="1"/>
</dbReference>
<dbReference type="NCBIfam" id="TIGR03882">
    <property type="entry name" value="cyclo_dehyd_2"/>
    <property type="match status" value="1"/>
</dbReference>
<dbReference type="RefSeq" id="WP_315650419.1">
    <property type="nucleotide sequence ID" value="NZ_JAVXZY010000004.1"/>
</dbReference>
<organism evidence="2 3">
    <name type="scientific">Roseateles aquae</name>
    <dbReference type="NCBI Taxonomy" id="3077235"/>
    <lineage>
        <taxon>Bacteria</taxon>
        <taxon>Pseudomonadati</taxon>
        <taxon>Pseudomonadota</taxon>
        <taxon>Betaproteobacteria</taxon>
        <taxon>Burkholderiales</taxon>
        <taxon>Sphaerotilaceae</taxon>
        <taxon>Roseateles</taxon>
    </lineage>
</organism>
<evidence type="ECO:0000313" key="2">
    <source>
        <dbReference type="EMBL" id="MDT8999854.1"/>
    </source>
</evidence>
<dbReference type="InterPro" id="IPR022291">
    <property type="entry name" value="Bacteriocin_synth_cyclodeHase"/>
</dbReference>
<dbReference type="Gene3D" id="3.30.1330.230">
    <property type="match status" value="1"/>
</dbReference>
<protein>
    <submittedName>
        <fullName evidence="2">TOMM leader peptide-binding protein</fullName>
    </submittedName>
</protein>
<comment type="caution">
    <text evidence="2">The sequence shown here is derived from an EMBL/GenBank/DDBJ whole genome shotgun (WGS) entry which is preliminary data.</text>
</comment>
<dbReference type="InterPro" id="IPR003776">
    <property type="entry name" value="YcaO-like_dom"/>
</dbReference>
<accession>A0ABU3PBD9</accession>
<gene>
    <name evidence="2" type="ORF">RQP53_11295</name>
</gene>
<feature type="domain" description="YcaO" evidence="1">
    <location>
        <begin position="281"/>
        <end position="667"/>
    </location>
</feature>
<dbReference type="Gene3D" id="3.30.160.660">
    <property type="match status" value="1"/>
</dbReference>